<feature type="region of interest" description="Disordered" evidence="1">
    <location>
        <begin position="168"/>
        <end position="189"/>
    </location>
</feature>
<dbReference type="KEGG" id="dvn:HQ394_01715"/>
<dbReference type="Proteomes" id="UP000516369">
    <property type="component" value="Chromosome"/>
</dbReference>
<accession>A0A7H1MXX3</accession>
<feature type="compositionally biased region" description="Basic residues" evidence="1">
    <location>
        <begin position="169"/>
        <end position="189"/>
    </location>
</feature>
<dbReference type="PROSITE" id="PS51257">
    <property type="entry name" value="PROKAR_LIPOPROTEIN"/>
    <property type="match status" value="1"/>
</dbReference>
<protein>
    <submittedName>
        <fullName evidence="2">Uncharacterized protein</fullName>
    </submittedName>
</protein>
<dbReference type="RefSeq" id="WP_190261753.1">
    <property type="nucleotide sequence ID" value="NZ_CP053923.1"/>
</dbReference>
<sequence length="189" mass="20383">MINRSLMPQIVLALMTLAGAGCSPALVYGERNSLHVASVQVNDNTSEPLRLNVGFRRTIATKAPPLQASAAEPAAKGDAVSAFSSFNLHSDDGNAATIIDPFVINTKFASGKAARALTSNPQAVAQILNIDLGLENPALLNKKITAVECVKKNYPQIELHTSPVISNYRPRKHQRKISRLRSTGCRRSR</sequence>
<evidence type="ECO:0000313" key="3">
    <source>
        <dbReference type="Proteomes" id="UP000516369"/>
    </source>
</evidence>
<organism evidence="2 3">
    <name type="scientific">Defluviicoccus vanus</name>
    <dbReference type="NCBI Taxonomy" id="111831"/>
    <lineage>
        <taxon>Bacteria</taxon>
        <taxon>Pseudomonadati</taxon>
        <taxon>Pseudomonadota</taxon>
        <taxon>Alphaproteobacteria</taxon>
        <taxon>Rhodospirillales</taxon>
        <taxon>Rhodospirillaceae</taxon>
        <taxon>Defluviicoccus</taxon>
    </lineage>
</organism>
<name>A0A7H1MXX3_9PROT</name>
<evidence type="ECO:0000256" key="1">
    <source>
        <dbReference type="SAM" id="MobiDB-lite"/>
    </source>
</evidence>
<reference evidence="2 3" key="1">
    <citation type="submission" date="2020-05" db="EMBL/GenBank/DDBJ databases">
        <title>Complete closed genome sequence of Defluviicoccus vanus.</title>
        <authorList>
            <person name="Bessarab I."/>
            <person name="Arumugam K."/>
            <person name="Maszenan A.M."/>
            <person name="Seviour R.J."/>
            <person name="Williams R.B."/>
        </authorList>
    </citation>
    <scope>NUCLEOTIDE SEQUENCE [LARGE SCALE GENOMIC DNA]</scope>
    <source>
        <strain evidence="2 3">Ben 114</strain>
    </source>
</reference>
<evidence type="ECO:0000313" key="2">
    <source>
        <dbReference type="EMBL" id="QNT68309.1"/>
    </source>
</evidence>
<dbReference type="AlphaFoldDB" id="A0A7H1MXX3"/>
<gene>
    <name evidence="2" type="ORF">HQ394_01715</name>
</gene>
<keyword evidence="3" id="KW-1185">Reference proteome</keyword>
<proteinExistence type="predicted"/>
<dbReference type="EMBL" id="CP053923">
    <property type="protein sequence ID" value="QNT68309.1"/>
    <property type="molecule type" value="Genomic_DNA"/>
</dbReference>